<name>A0A450SXY4_9GAMM</name>
<reference evidence="2" key="1">
    <citation type="submission" date="2019-02" db="EMBL/GenBank/DDBJ databases">
        <authorList>
            <person name="Gruber-Vodicka R. H."/>
            <person name="Seah K. B. B."/>
        </authorList>
    </citation>
    <scope>NUCLEOTIDE SEQUENCE</scope>
    <source>
        <strain evidence="2">BECK_DK47</strain>
    </source>
</reference>
<protein>
    <submittedName>
        <fullName evidence="2">Uncharacterized protein</fullName>
    </submittedName>
</protein>
<proteinExistence type="predicted"/>
<evidence type="ECO:0000256" key="1">
    <source>
        <dbReference type="SAM" id="MobiDB-lite"/>
    </source>
</evidence>
<organism evidence="2">
    <name type="scientific">Candidatus Kentrum sp. DK</name>
    <dbReference type="NCBI Taxonomy" id="2126562"/>
    <lineage>
        <taxon>Bacteria</taxon>
        <taxon>Pseudomonadati</taxon>
        <taxon>Pseudomonadota</taxon>
        <taxon>Gammaproteobacteria</taxon>
        <taxon>Candidatus Kentrum</taxon>
    </lineage>
</organism>
<accession>A0A450SXY4</accession>
<feature type="compositionally biased region" description="Basic and acidic residues" evidence="1">
    <location>
        <begin position="156"/>
        <end position="170"/>
    </location>
</feature>
<gene>
    <name evidence="2" type="ORF">BECKDK2373B_GA0170837_10787</name>
</gene>
<evidence type="ECO:0000313" key="2">
    <source>
        <dbReference type="EMBL" id="VFJ58886.1"/>
    </source>
</evidence>
<sequence length="178" mass="20468">MPDVATHTLLYILESSGWGYVEERDSSGTRYYLLAPPTFEPKDIGDALPGDLERAGFTEIHAKCPPGEEETWQQWAGRIVREPWLKYNQRWLENLPEHKIENLDVSWLIDRVDTDALSNAIGIYEGLPHISNKLMIVLKKIKDEVTKRKKFSETGQADKVRSVDQIDPKHNQQKSRPS</sequence>
<dbReference type="EMBL" id="CAADEX010000078">
    <property type="protein sequence ID" value="VFJ58886.1"/>
    <property type="molecule type" value="Genomic_DNA"/>
</dbReference>
<feature type="region of interest" description="Disordered" evidence="1">
    <location>
        <begin position="148"/>
        <end position="178"/>
    </location>
</feature>
<dbReference type="AlphaFoldDB" id="A0A450SXY4"/>